<evidence type="ECO:0000256" key="1">
    <source>
        <dbReference type="ARBA" id="ARBA00023163"/>
    </source>
</evidence>
<dbReference type="RefSeq" id="WP_011965285.1">
    <property type="nucleotide sequence ID" value="NZ_CAXTBS010000082.1"/>
</dbReference>
<sequence>MYSSEKMQWFAMRATYRRGMQIKGLLDQKGINSFIPMRYEIHLKNGHRRRELVPVIRDIVFVHTTQSELQRIKYGIPYFQYMMDIRNGEKIIVPDEQMRRFIAVAGTYDEQIIFFSPDEVNLRKGTKVRITGGQFEGYEGVFVKVKGSRDRRVVISLQGILALAMATLSPDLIEVIEEPKKRNHD</sequence>
<dbReference type="EMBL" id="JAJCQG010000018">
    <property type="protein sequence ID" value="MCB7280858.1"/>
    <property type="molecule type" value="Genomic_DNA"/>
</dbReference>
<name>A0A1Q6JRA6_PHOVU</name>
<dbReference type="GO" id="GO:0006354">
    <property type="term" value="P:DNA-templated transcription elongation"/>
    <property type="evidence" value="ECO:0007669"/>
    <property type="project" value="InterPro"/>
</dbReference>
<dbReference type="InterPro" id="IPR036735">
    <property type="entry name" value="NGN_dom_sf"/>
</dbReference>
<dbReference type="Proteomes" id="UP001199363">
    <property type="component" value="Unassembled WGS sequence"/>
</dbReference>
<dbReference type="Gene3D" id="3.30.70.940">
    <property type="entry name" value="NusG, N-terminal domain"/>
    <property type="match status" value="1"/>
</dbReference>
<dbReference type="GeneID" id="5302688"/>
<dbReference type="CDD" id="cd09895">
    <property type="entry name" value="NGN_SP_UpxY"/>
    <property type="match status" value="1"/>
</dbReference>
<gene>
    <name evidence="4" type="ORF">BHV80_00320</name>
    <name evidence="3" type="ORF">LI282_07375</name>
</gene>
<dbReference type="InterPro" id="IPR006645">
    <property type="entry name" value="NGN-like_dom"/>
</dbReference>
<comment type="caution">
    <text evidence="4">The sequence shown here is derived from an EMBL/GenBank/DDBJ whole genome shotgun (WGS) entry which is preliminary data.</text>
</comment>
<dbReference type="EMBL" id="MNQV01000022">
    <property type="protein sequence ID" value="OKZ55637.1"/>
    <property type="molecule type" value="Genomic_DNA"/>
</dbReference>
<dbReference type="InterPro" id="IPR008991">
    <property type="entry name" value="Translation_prot_SH3-like_sf"/>
</dbReference>
<evidence type="ECO:0000313" key="4">
    <source>
        <dbReference type="EMBL" id="OKZ55637.1"/>
    </source>
</evidence>
<reference evidence="3" key="2">
    <citation type="submission" date="2021-10" db="EMBL/GenBank/DDBJ databases">
        <title>Collection of gut derived symbiotic bacterial strains cultured from healthy donors.</title>
        <authorList>
            <person name="Lin H."/>
            <person name="Littmann E."/>
            <person name="Kohout C."/>
            <person name="Pamer E.G."/>
        </authorList>
    </citation>
    <scope>NUCLEOTIDE SEQUENCE</scope>
    <source>
        <strain evidence="3">DFI.1.167</strain>
    </source>
</reference>
<dbReference type="Proteomes" id="UP000186631">
    <property type="component" value="Unassembled WGS sequence"/>
</dbReference>
<dbReference type="OMA" id="MHYEYTI"/>
<dbReference type="Pfam" id="PF02357">
    <property type="entry name" value="NusG"/>
    <property type="match status" value="1"/>
</dbReference>
<dbReference type="SUPFAM" id="SSF82679">
    <property type="entry name" value="N-utilization substance G protein NusG, N-terminal domain"/>
    <property type="match status" value="1"/>
</dbReference>
<evidence type="ECO:0000259" key="2">
    <source>
        <dbReference type="Pfam" id="PF02357"/>
    </source>
</evidence>
<proteinExistence type="predicted"/>
<dbReference type="NCBIfam" id="NF033644">
    <property type="entry name" value="antiterm_UpxY"/>
    <property type="match status" value="1"/>
</dbReference>
<accession>A0A1Q6JRA6</accession>
<dbReference type="SUPFAM" id="SSF50104">
    <property type="entry name" value="Translation proteins SH3-like domain"/>
    <property type="match status" value="1"/>
</dbReference>
<keyword evidence="1" id="KW-0804">Transcription</keyword>
<dbReference type="DNASU" id="5302688"/>
<protein>
    <submittedName>
        <fullName evidence="4">Transcriptional regulator</fullName>
    </submittedName>
    <submittedName>
        <fullName evidence="3">UpxY family transcription antiterminator</fullName>
    </submittedName>
</protein>
<dbReference type="AlphaFoldDB" id="A0A1Q6JRA6"/>
<evidence type="ECO:0000313" key="3">
    <source>
        <dbReference type="EMBL" id="MCB7280858.1"/>
    </source>
</evidence>
<reference evidence="4 5" key="1">
    <citation type="journal article" date="2016" name="Nat. Biotechnol.">
        <title>Measurement of bacterial replication rates in microbial communities.</title>
        <authorList>
            <person name="Brown C.T."/>
            <person name="Olm M.R."/>
            <person name="Thomas B.C."/>
            <person name="Banfield J.F."/>
        </authorList>
    </citation>
    <scope>NUCLEOTIDE SEQUENCE [LARGE SCALE GENOMIC DNA]</scope>
    <source>
        <strain evidence="4">42_262</strain>
    </source>
</reference>
<organism evidence="4 5">
    <name type="scientific">Phocaeicola vulgatus</name>
    <name type="common">Bacteroides vulgatus</name>
    <dbReference type="NCBI Taxonomy" id="821"/>
    <lineage>
        <taxon>Bacteria</taxon>
        <taxon>Pseudomonadati</taxon>
        <taxon>Bacteroidota</taxon>
        <taxon>Bacteroidia</taxon>
        <taxon>Bacteroidales</taxon>
        <taxon>Bacteroidaceae</taxon>
        <taxon>Phocaeicola</taxon>
    </lineage>
</organism>
<feature type="domain" description="NusG-like N-terminal" evidence="2">
    <location>
        <begin position="7"/>
        <end position="101"/>
    </location>
</feature>
<evidence type="ECO:0000313" key="5">
    <source>
        <dbReference type="Proteomes" id="UP000186631"/>
    </source>
</evidence>